<evidence type="ECO:0000313" key="2">
    <source>
        <dbReference type="Proteomes" id="UP001320706"/>
    </source>
</evidence>
<keyword evidence="2" id="KW-1185">Reference proteome</keyword>
<name>A0ACC3SEZ8_9PEZI</name>
<accession>A0ACC3SEZ8</accession>
<protein>
    <submittedName>
        <fullName evidence="1">Uncharacterized protein</fullName>
    </submittedName>
</protein>
<evidence type="ECO:0000313" key="1">
    <source>
        <dbReference type="EMBL" id="KAK8205613.1"/>
    </source>
</evidence>
<reference evidence="1" key="1">
    <citation type="submission" date="2024-02" db="EMBL/GenBank/DDBJ databases">
        <title>Metagenome Assembled Genome of Zalaria obscura JY119.</title>
        <authorList>
            <person name="Vighnesh L."/>
            <person name="Jagadeeshwari U."/>
            <person name="Venkata Ramana C."/>
            <person name="Sasikala C."/>
        </authorList>
    </citation>
    <scope>NUCLEOTIDE SEQUENCE</scope>
    <source>
        <strain evidence="1">JY119</strain>
    </source>
</reference>
<dbReference type="Proteomes" id="UP001320706">
    <property type="component" value="Unassembled WGS sequence"/>
</dbReference>
<proteinExistence type="predicted"/>
<organism evidence="1 2">
    <name type="scientific">Zalaria obscura</name>
    <dbReference type="NCBI Taxonomy" id="2024903"/>
    <lineage>
        <taxon>Eukaryota</taxon>
        <taxon>Fungi</taxon>
        <taxon>Dikarya</taxon>
        <taxon>Ascomycota</taxon>
        <taxon>Pezizomycotina</taxon>
        <taxon>Dothideomycetes</taxon>
        <taxon>Dothideomycetidae</taxon>
        <taxon>Dothideales</taxon>
        <taxon>Zalariaceae</taxon>
        <taxon>Zalaria</taxon>
    </lineage>
</organism>
<dbReference type="EMBL" id="JAMKPW020000023">
    <property type="protein sequence ID" value="KAK8205613.1"/>
    <property type="molecule type" value="Genomic_DNA"/>
</dbReference>
<gene>
    <name evidence="1" type="ORF">M8818_004789</name>
</gene>
<sequence>MSRTDIDMDVLTERFRRMALMPRVSFVGTITREAERSLNGIGGNDGRAISSMHNRDGNKPDSKGDLATADYPVDVPGTYTVVSCTTHPHFEHNPNFTFVLEHSILLPRATWAMLTTIDEIIIIWCIKEEIKHGRMYSFDWRSSFPGEGGKGKGLMHFLGDESYSVRVVLPEWEDVFFRFTAEPCGGAERYHDAVDAVEMERLWKEFDYQGERWRSWNGADAWASTSPK</sequence>
<comment type="caution">
    <text evidence="1">The sequence shown here is derived from an EMBL/GenBank/DDBJ whole genome shotgun (WGS) entry which is preliminary data.</text>
</comment>